<accession>A0ABN2SMN5</accession>
<comment type="caution">
    <text evidence="2">The sequence shown here is derived from an EMBL/GenBank/DDBJ whole genome shotgun (WGS) entry which is preliminary data.</text>
</comment>
<evidence type="ECO:0000313" key="2">
    <source>
        <dbReference type="EMBL" id="GAA1989208.1"/>
    </source>
</evidence>
<reference evidence="2 3" key="1">
    <citation type="journal article" date="2019" name="Int. J. Syst. Evol. Microbiol.">
        <title>The Global Catalogue of Microorganisms (GCM) 10K type strain sequencing project: providing services to taxonomists for standard genome sequencing and annotation.</title>
        <authorList>
            <consortium name="The Broad Institute Genomics Platform"/>
            <consortium name="The Broad Institute Genome Sequencing Center for Infectious Disease"/>
            <person name="Wu L."/>
            <person name="Ma J."/>
        </authorList>
    </citation>
    <scope>NUCLEOTIDE SEQUENCE [LARGE SCALE GENOMIC DNA]</scope>
    <source>
        <strain evidence="2 3">JCM 14545</strain>
    </source>
</reference>
<feature type="transmembrane region" description="Helical" evidence="1">
    <location>
        <begin position="46"/>
        <end position="66"/>
    </location>
</feature>
<feature type="transmembrane region" description="Helical" evidence="1">
    <location>
        <begin position="7"/>
        <end position="26"/>
    </location>
</feature>
<evidence type="ECO:0000256" key="1">
    <source>
        <dbReference type="SAM" id="Phobius"/>
    </source>
</evidence>
<gene>
    <name evidence="2" type="ORF">GCM10009754_79300</name>
</gene>
<keyword evidence="1" id="KW-1133">Transmembrane helix</keyword>
<dbReference type="RefSeq" id="WP_344430692.1">
    <property type="nucleotide sequence ID" value="NZ_BAAANN010000051.1"/>
</dbReference>
<keyword evidence="1" id="KW-0472">Membrane</keyword>
<dbReference type="EMBL" id="BAAANN010000051">
    <property type="protein sequence ID" value="GAA1989208.1"/>
    <property type="molecule type" value="Genomic_DNA"/>
</dbReference>
<organism evidence="2 3">
    <name type="scientific">Amycolatopsis minnesotensis</name>
    <dbReference type="NCBI Taxonomy" id="337894"/>
    <lineage>
        <taxon>Bacteria</taxon>
        <taxon>Bacillati</taxon>
        <taxon>Actinomycetota</taxon>
        <taxon>Actinomycetes</taxon>
        <taxon>Pseudonocardiales</taxon>
        <taxon>Pseudonocardiaceae</taxon>
        <taxon>Amycolatopsis</taxon>
    </lineage>
</organism>
<name>A0ABN2SMN5_9PSEU</name>
<keyword evidence="1" id="KW-0812">Transmembrane</keyword>
<dbReference type="Proteomes" id="UP001501116">
    <property type="component" value="Unassembled WGS sequence"/>
</dbReference>
<protein>
    <submittedName>
        <fullName evidence="2">Uncharacterized protein</fullName>
    </submittedName>
</protein>
<proteinExistence type="predicted"/>
<keyword evidence="3" id="KW-1185">Reference proteome</keyword>
<sequence length="74" mass="8266">MDTRPLRVLLAVNMAVFLLVCVAFLLQHLGVYPDDVESWFEHNQWLMWTAAALTLASAGTIPLLSLGQRPGDDR</sequence>
<evidence type="ECO:0000313" key="3">
    <source>
        <dbReference type="Proteomes" id="UP001501116"/>
    </source>
</evidence>